<evidence type="ECO:0000313" key="3">
    <source>
        <dbReference type="Proteomes" id="UP000199614"/>
    </source>
</evidence>
<dbReference type="PANTHER" id="PTHR33802">
    <property type="entry name" value="SI:CH211-161H7.5-RELATED"/>
    <property type="match status" value="1"/>
</dbReference>
<dbReference type="Gene3D" id="1.20.1260.100">
    <property type="entry name" value="TspO/MBR protein"/>
    <property type="match status" value="1"/>
</dbReference>
<protein>
    <submittedName>
        <fullName evidence="2">TspO and MBR related proteins</fullName>
    </submittedName>
</protein>
<feature type="transmembrane region" description="Helical" evidence="1">
    <location>
        <begin position="65"/>
        <end position="86"/>
    </location>
</feature>
<keyword evidence="1" id="KW-0472">Membrane</keyword>
<dbReference type="InterPro" id="IPR038330">
    <property type="entry name" value="TspO/MBR-related_sf"/>
</dbReference>
<accession>A0A1I5E6E4</accession>
<keyword evidence="3" id="KW-1185">Reference proteome</keyword>
<feature type="transmembrane region" description="Helical" evidence="1">
    <location>
        <begin position="121"/>
        <end position="139"/>
    </location>
</feature>
<feature type="transmembrane region" description="Helical" evidence="1">
    <location>
        <begin position="237"/>
        <end position="259"/>
    </location>
</feature>
<organism evidence="2 3">
    <name type="scientific">Pseudonocardia ammonioxydans</name>
    <dbReference type="NCBI Taxonomy" id="260086"/>
    <lineage>
        <taxon>Bacteria</taxon>
        <taxon>Bacillati</taxon>
        <taxon>Actinomycetota</taxon>
        <taxon>Actinomycetes</taxon>
        <taxon>Pseudonocardiales</taxon>
        <taxon>Pseudonocardiaceae</taxon>
        <taxon>Pseudonocardia</taxon>
    </lineage>
</organism>
<dbReference type="PANTHER" id="PTHR33802:SF1">
    <property type="entry name" value="XK-RELATED PROTEIN"/>
    <property type="match status" value="1"/>
</dbReference>
<sequence length="270" mass="27680">MAACAVARHHVFMTVLTPRPTTADLVRGAVVAVLAIGQVLVSALGGSEIGTVARSYDTPLLAAGWAFSIWGLIYLGFLAAAGFALLPAQRGREIHRRVGWWLAASAVLNPLWILAFSHRAVVVAELVLVALVVVLAVAYTRLAREAAQGWTERIAFRLPVALYLGWSSAALVLGLMAAGVSVGLPDAGALPQTAAILLLIVLTAAVLSVIGSTAGFAGLAAAVVWGLAGIAANDRPIAVTVVAVAAAVVVAVAATRRILRSVQPARLALG</sequence>
<reference evidence="2 3" key="1">
    <citation type="submission" date="2016-10" db="EMBL/GenBank/DDBJ databases">
        <authorList>
            <person name="de Groot N.N."/>
        </authorList>
    </citation>
    <scope>NUCLEOTIDE SEQUENCE [LARGE SCALE GENOMIC DNA]</scope>
    <source>
        <strain evidence="2 3">CGMCC 4.1877</strain>
    </source>
</reference>
<name>A0A1I5E6E4_PSUAM</name>
<dbReference type="Proteomes" id="UP000199614">
    <property type="component" value="Unassembled WGS sequence"/>
</dbReference>
<feature type="transmembrane region" description="Helical" evidence="1">
    <location>
        <begin position="214"/>
        <end position="231"/>
    </location>
</feature>
<feature type="transmembrane region" description="Helical" evidence="1">
    <location>
        <begin position="25"/>
        <end position="45"/>
    </location>
</feature>
<feature type="transmembrane region" description="Helical" evidence="1">
    <location>
        <begin position="189"/>
        <end position="207"/>
    </location>
</feature>
<gene>
    <name evidence="2" type="ORF">SAMN05216207_102941</name>
</gene>
<dbReference type="EMBL" id="FOUY01000029">
    <property type="protein sequence ID" value="SFO06923.1"/>
    <property type="molecule type" value="Genomic_DNA"/>
</dbReference>
<dbReference type="STRING" id="260086.SAMN05216207_102941"/>
<dbReference type="AlphaFoldDB" id="A0A1I5E6E4"/>
<feature type="transmembrane region" description="Helical" evidence="1">
    <location>
        <begin position="160"/>
        <end position="183"/>
    </location>
</feature>
<feature type="transmembrane region" description="Helical" evidence="1">
    <location>
        <begin position="98"/>
        <end position="115"/>
    </location>
</feature>
<keyword evidence="1" id="KW-1133">Transmembrane helix</keyword>
<evidence type="ECO:0000256" key="1">
    <source>
        <dbReference type="SAM" id="Phobius"/>
    </source>
</evidence>
<keyword evidence="1" id="KW-0812">Transmembrane</keyword>
<evidence type="ECO:0000313" key="2">
    <source>
        <dbReference type="EMBL" id="SFO06923.1"/>
    </source>
</evidence>
<proteinExistence type="predicted"/>